<evidence type="ECO:0000256" key="1">
    <source>
        <dbReference type="ARBA" id="ARBA00004922"/>
    </source>
</evidence>
<comment type="similarity">
    <text evidence="2">Belongs to the glycosyltransferase 41 family. O-GlcNAc transferase subfamily.</text>
</comment>
<feature type="repeat" description="TPR" evidence="8">
    <location>
        <begin position="113"/>
        <end position="146"/>
    </location>
</feature>
<evidence type="ECO:0000256" key="2">
    <source>
        <dbReference type="ARBA" id="ARBA00005386"/>
    </source>
</evidence>
<evidence type="ECO:0000256" key="6">
    <source>
        <dbReference type="ARBA" id="ARBA00022737"/>
    </source>
</evidence>
<dbReference type="SUPFAM" id="SSF48452">
    <property type="entry name" value="TPR-like"/>
    <property type="match status" value="2"/>
</dbReference>
<protein>
    <recommendedName>
        <fullName evidence="3">protein O-GlcNAc transferase</fullName>
        <ecNumber evidence="3">2.4.1.255</ecNumber>
    </recommendedName>
</protein>
<dbReference type="EMBL" id="FNCY01000014">
    <property type="protein sequence ID" value="SDI18840.1"/>
    <property type="molecule type" value="Genomic_DNA"/>
</dbReference>
<dbReference type="PROSITE" id="PS50005">
    <property type="entry name" value="TPR"/>
    <property type="match status" value="3"/>
</dbReference>
<dbReference type="InterPro" id="IPR051939">
    <property type="entry name" value="Glycosyltr_41/O-GlcNAc_trsf"/>
</dbReference>
<keyword evidence="6" id="KW-0677">Repeat</keyword>
<keyword evidence="4" id="KW-0328">Glycosyltransferase</keyword>
<feature type="domain" description="O-GlcNAc transferase C-terminal" evidence="9">
    <location>
        <begin position="571"/>
        <end position="749"/>
    </location>
</feature>
<dbReference type="InterPro" id="IPR029489">
    <property type="entry name" value="OGT/SEC/SPY_C"/>
</dbReference>
<dbReference type="Pfam" id="PF13844">
    <property type="entry name" value="Glyco_transf_41"/>
    <property type="match status" value="2"/>
</dbReference>
<keyword evidence="11" id="KW-1185">Reference proteome</keyword>
<organism evidence="10 11">
    <name type="scientific">Propionivibrio dicarboxylicus</name>
    <dbReference type="NCBI Taxonomy" id="83767"/>
    <lineage>
        <taxon>Bacteria</taxon>
        <taxon>Pseudomonadati</taxon>
        <taxon>Pseudomonadota</taxon>
        <taxon>Betaproteobacteria</taxon>
        <taxon>Rhodocyclales</taxon>
        <taxon>Rhodocyclaceae</taxon>
        <taxon>Propionivibrio</taxon>
    </lineage>
</organism>
<dbReference type="AlphaFoldDB" id="A0A1G8IK06"/>
<dbReference type="Pfam" id="PF13432">
    <property type="entry name" value="TPR_16"/>
    <property type="match status" value="1"/>
</dbReference>
<feature type="domain" description="O-GlcNAc transferase C-terminal" evidence="9">
    <location>
        <begin position="391"/>
        <end position="550"/>
    </location>
</feature>
<sequence length="781" mass="86510">MTGLCCVLAFVSRSMRVYQLVILFSTFNNISMLSLNVVWRALVARIWVLLGQWLGHKGLHDLAISCFRNGTGGNGRPAAEAGFLLAKALLDRDRNQDAVEACLQVIEKDEGHAGVWCALGAAYRRLAKMELAKNAYEKAILLDSGYAQAWSNLGEWFLVKGNAQDALARCERALVLNPRLLEASNNRVAALYELGRFADAEEAARRAIELHPTEAALHVNMGNVLLHTGKARQAVKSFQRALECNSACLEAHLNLATLFGERHHLGESLLFLEREIAIKGESAQRLAALALAQQAKGDMAGAEESCSKVLKMQPGNVSALITMAGCLSARADHRGANAMQEKALVINPDMPSIYSNIAFNSTYMPELSSAQVYDFHREWARRFERTEKSRSFENSARKGKQPLRIGYVSGDFGTHPVGFLLRDVICHHDSRSFEIHCFSMMRSEGDEITQAIRGSASAWHDVLLTSDDELADLVHETGIDILVDLSGHTAYNRLPTFVMKPAPVQVTWIGYFHSTGLESIDYFITDPSTSPAGCGQLFSETPVWLPHSRFCYSPPSYSPDVAPLPCLNTGYVTFGCFNRIEKLVDPVIAAWKCVLDMVPGSRLLLKAGHLNNERVCDELRSRFLAHGFDIERLVLRGPSSHPLMLSEYSEVDIALDPFPFNGGMTTLEALWMGVPVVTVAGSDVVSRQTISALKNIGLSELAYPDVKSYVRGVVELAHDLTRLSCLRKGLRDRMKASPLLQSELFARDLELLYQRMWDAHLRGEKLPSDIVVRENHALETE</sequence>
<feature type="repeat" description="TPR" evidence="8">
    <location>
        <begin position="215"/>
        <end position="248"/>
    </location>
</feature>
<evidence type="ECO:0000256" key="4">
    <source>
        <dbReference type="ARBA" id="ARBA00022676"/>
    </source>
</evidence>
<dbReference type="GO" id="GO:0097363">
    <property type="term" value="F:protein O-acetylglucosaminyltransferase activity"/>
    <property type="evidence" value="ECO:0007669"/>
    <property type="project" value="UniProtKB-EC"/>
</dbReference>
<evidence type="ECO:0000259" key="9">
    <source>
        <dbReference type="Pfam" id="PF13844"/>
    </source>
</evidence>
<dbReference type="InterPro" id="IPR011990">
    <property type="entry name" value="TPR-like_helical_dom_sf"/>
</dbReference>
<dbReference type="Gene3D" id="3.40.50.2000">
    <property type="entry name" value="Glycogen Phosphorylase B"/>
    <property type="match status" value="1"/>
</dbReference>
<dbReference type="SMART" id="SM00028">
    <property type="entry name" value="TPR"/>
    <property type="match status" value="7"/>
</dbReference>
<proteinExistence type="inferred from homology"/>
<keyword evidence="7 8" id="KW-0802">TPR repeat</keyword>
<dbReference type="Gene3D" id="1.25.40.10">
    <property type="entry name" value="Tetratricopeptide repeat domain"/>
    <property type="match status" value="1"/>
</dbReference>
<dbReference type="OrthoDB" id="101857at2"/>
<evidence type="ECO:0000313" key="11">
    <source>
        <dbReference type="Proteomes" id="UP000198607"/>
    </source>
</evidence>
<gene>
    <name evidence="10" type="ORF">SAMN05660652_03006</name>
</gene>
<dbReference type="InterPro" id="IPR019734">
    <property type="entry name" value="TPR_rpt"/>
</dbReference>
<dbReference type="EC" id="2.4.1.255" evidence="3"/>
<evidence type="ECO:0000256" key="7">
    <source>
        <dbReference type="ARBA" id="ARBA00022803"/>
    </source>
</evidence>
<comment type="pathway">
    <text evidence="1">Protein modification; protein glycosylation.</text>
</comment>
<accession>A0A1G8IK06</accession>
<dbReference type="STRING" id="83767.SAMN05660652_03006"/>
<dbReference type="PANTHER" id="PTHR44835">
    <property type="entry name" value="UDP-N-ACETYLGLUCOSAMINE--PEPTIDE N-ACETYLGLUCOSAMINYLTRANSFERASE SPINDLY-RELATED"/>
    <property type="match status" value="1"/>
</dbReference>
<dbReference type="Pfam" id="PF13181">
    <property type="entry name" value="TPR_8"/>
    <property type="match status" value="1"/>
</dbReference>
<evidence type="ECO:0000313" key="10">
    <source>
        <dbReference type="EMBL" id="SDI18840.1"/>
    </source>
</evidence>
<name>A0A1G8IK06_9RHOO</name>
<reference evidence="10 11" key="1">
    <citation type="submission" date="2016-10" db="EMBL/GenBank/DDBJ databases">
        <authorList>
            <person name="de Groot N.N."/>
        </authorList>
    </citation>
    <scope>NUCLEOTIDE SEQUENCE [LARGE SCALE GENOMIC DNA]</scope>
    <source>
        <strain evidence="10 11">DSM 5885</strain>
    </source>
</reference>
<keyword evidence="5 10" id="KW-0808">Transferase</keyword>
<dbReference type="Gene3D" id="3.40.50.11380">
    <property type="match status" value="1"/>
</dbReference>
<evidence type="ECO:0000256" key="8">
    <source>
        <dbReference type="PROSITE-ProRule" id="PRU00339"/>
    </source>
</evidence>
<evidence type="ECO:0000256" key="3">
    <source>
        <dbReference type="ARBA" id="ARBA00011970"/>
    </source>
</evidence>
<evidence type="ECO:0000256" key="5">
    <source>
        <dbReference type="ARBA" id="ARBA00022679"/>
    </source>
</evidence>
<dbReference type="Proteomes" id="UP000198607">
    <property type="component" value="Unassembled WGS sequence"/>
</dbReference>
<dbReference type="SUPFAM" id="SSF53756">
    <property type="entry name" value="UDP-Glycosyltransferase/glycogen phosphorylase"/>
    <property type="match status" value="1"/>
</dbReference>
<dbReference type="PANTHER" id="PTHR44835:SF1">
    <property type="entry name" value="PROTEIN O-GLCNAC TRANSFERASE"/>
    <property type="match status" value="1"/>
</dbReference>
<feature type="repeat" description="TPR" evidence="8">
    <location>
        <begin position="147"/>
        <end position="180"/>
    </location>
</feature>